<dbReference type="GO" id="GO:0043022">
    <property type="term" value="F:ribosome binding"/>
    <property type="evidence" value="ECO:0007669"/>
    <property type="project" value="TreeGrafter"/>
</dbReference>
<proteinExistence type="inferred from homology"/>
<keyword evidence="3" id="KW-0648">Protein biosynthesis</keyword>
<dbReference type="FunFam" id="3.30.110.10:FF:000001">
    <property type="entry name" value="Translation initiation factor IF-3"/>
    <property type="match status" value="1"/>
</dbReference>
<dbReference type="EMBL" id="UINC01001787">
    <property type="protein sequence ID" value="SUZ88778.1"/>
    <property type="molecule type" value="Genomic_DNA"/>
</dbReference>
<evidence type="ECO:0000259" key="4">
    <source>
        <dbReference type="Pfam" id="PF00707"/>
    </source>
</evidence>
<dbReference type="SUPFAM" id="SSF54364">
    <property type="entry name" value="Translation initiation factor IF3, N-terminal domain"/>
    <property type="match status" value="1"/>
</dbReference>
<dbReference type="Pfam" id="PF05198">
    <property type="entry name" value="IF3_N"/>
    <property type="match status" value="1"/>
</dbReference>
<comment type="similarity">
    <text evidence="1">Belongs to the IF-3 family.</text>
</comment>
<evidence type="ECO:0000256" key="3">
    <source>
        <dbReference type="ARBA" id="ARBA00022917"/>
    </source>
</evidence>
<dbReference type="InterPro" id="IPR036788">
    <property type="entry name" value="T_IF-3_C_sf"/>
</dbReference>
<keyword evidence="2" id="KW-0396">Initiation factor</keyword>
<organism evidence="6">
    <name type="scientific">marine metagenome</name>
    <dbReference type="NCBI Taxonomy" id="408172"/>
    <lineage>
        <taxon>unclassified sequences</taxon>
        <taxon>metagenomes</taxon>
        <taxon>ecological metagenomes</taxon>
    </lineage>
</organism>
<evidence type="ECO:0000256" key="2">
    <source>
        <dbReference type="ARBA" id="ARBA00022540"/>
    </source>
</evidence>
<dbReference type="GO" id="GO:0003743">
    <property type="term" value="F:translation initiation factor activity"/>
    <property type="evidence" value="ECO:0007669"/>
    <property type="project" value="UniProtKB-KW"/>
</dbReference>
<dbReference type="GO" id="GO:0005829">
    <property type="term" value="C:cytosol"/>
    <property type="evidence" value="ECO:0007669"/>
    <property type="project" value="TreeGrafter"/>
</dbReference>
<name>A0A381RCU9_9ZZZZ</name>
<dbReference type="InterPro" id="IPR019814">
    <property type="entry name" value="Translation_initiation_fac_3_N"/>
</dbReference>
<dbReference type="InterPro" id="IPR019815">
    <property type="entry name" value="Translation_initiation_fac_3_C"/>
</dbReference>
<feature type="domain" description="Translation initiation factor 3 C-terminal" evidence="4">
    <location>
        <begin position="66"/>
        <end position="149"/>
    </location>
</feature>
<evidence type="ECO:0008006" key="7">
    <source>
        <dbReference type="Google" id="ProtNLM"/>
    </source>
</evidence>
<evidence type="ECO:0000259" key="5">
    <source>
        <dbReference type="Pfam" id="PF05198"/>
    </source>
</evidence>
<dbReference type="AlphaFoldDB" id="A0A381RCU9"/>
<dbReference type="InterPro" id="IPR036787">
    <property type="entry name" value="T_IF-3_N_sf"/>
</dbReference>
<dbReference type="Gene3D" id="3.30.110.10">
    <property type="entry name" value="Translation initiation factor 3 (IF-3), C-terminal domain"/>
    <property type="match status" value="1"/>
</dbReference>
<dbReference type="PROSITE" id="PS00938">
    <property type="entry name" value="IF3"/>
    <property type="match status" value="1"/>
</dbReference>
<dbReference type="SUPFAM" id="SSF55200">
    <property type="entry name" value="Translation initiation factor IF3, C-terminal domain"/>
    <property type="match status" value="1"/>
</dbReference>
<sequence length="151" mass="17418">MISEKGEQLGIVSLEAALEQTRESGLDLIEIAPNGRPPVCKMVDYGKLKYEKKKKQQQSKKKQHVIKIKEIRLRPRIEEHDLMTKLNQGRKFLSNGAKLKVTLMFRGRELSRIDLGRNVMERVLEELEDIAEVEKDIPLEGRRMSVILNAI</sequence>
<dbReference type="PANTHER" id="PTHR10938">
    <property type="entry name" value="TRANSLATION INITIATION FACTOR IF-3"/>
    <property type="match status" value="1"/>
</dbReference>
<evidence type="ECO:0000256" key="1">
    <source>
        <dbReference type="ARBA" id="ARBA00005439"/>
    </source>
</evidence>
<dbReference type="Pfam" id="PF00707">
    <property type="entry name" value="IF3_C"/>
    <property type="match status" value="1"/>
</dbReference>
<dbReference type="GO" id="GO:0032790">
    <property type="term" value="P:ribosome disassembly"/>
    <property type="evidence" value="ECO:0007669"/>
    <property type="project" value="TreeGrafter"/>
</dbReference>
<reference evidence="6" key="1">
    <citation type="submission" date="2018-05" db="EMBL/GenBank/DDBJ databases">
        <authorList>
            <person name="Lanie J.A."/>
            <person name="Ng W.-L."/>
            <person name="Kazmierczak K.M."/>
            <person name="Andrzejewski T.M."/>
            <person name="Davidsen T.M."/>
            <person name="Wayne K.J."/>
            <person name="Tettelin H."/>
            <person name="Glass J.I."/>
            <person name="Rusch D."/>
            <person name="Podicherti R."/>
            <person name="Tsui H.-C.T."/>
            <person name="Winkler M.E."/>
        </authorList>
    </citation>
    <scope>NUCLEOTIDE SEQUENCE</scope>
</reference>
<dbReference type="PANTHER" id="PTHR10938:SF0">
    <property type="entry name" value="TRANSLATION INITIATION FACTOR IF-3, MITOCHONDRIAL"/>
    <property type="match status" value="1"/>
</dbReference>
<accession>A0A381RCU9</accession>
<protein>
    <recommendedName>
        <fullName evidence="7">Translation initiation factor 3 N-terminal domain-containing protein</fullName>
    </recommendedName>
</protein>
<feature type="domain" description="Translation initiation factor 3 N-terminal" evidence="5">
    <location>
        <begin position="2"/>
        <end position="58"/>
    </location>
</feature>
<gene>
    <name evidence="6" type="ORF">METZ01_LOCUS41632</name>
</gene>
<dbReference type="NCBIfam" id="TIGR00168">
    <property type="entry name" value="infC"/>
    <property type="match status" value="1"/>
</dbReference>
<evidence type="ECO:0000313" key="6">
    <source>
        <dbReference type="EMBL" id="SUZ88778.1"/>
    </source>
</evidence>
<dbReference type="InterPro" id="IPR019813">
    <property type="entry name" value="Translation_initiation_fac3_CS"/>
</dbReference>
<dbReference type="GO" id="GO:0016020">
    <property type="term" value="C:membrane"/>
    <property type="evidence" value="ECO:0007669"/>
    <property type="project" value="TreeGrafter"/>
</dbReference>
<dbReference type="InterPro" id="IPR001288">
    <property type="entry name" value="Translation_initiation_fac_3"/>
</dbReference>
<dbReference type="Gene3D" id="3.10.20.80">
    <property type="entry name" value="Translation initiation factor 3 (IF-3), N-terminal domain"/>
    <property type="match status" value="1"/>
</dbReference>